<accession>A0A099UD23</accession>
<dbReference type="GeneID" id="78150732"/>
<dbReference type="EMBL" id="JRPF02000001">
    <property type="protein sequence ID" value="TLD79567.1"/>
    <property type="molecule type" value="Genomic_DNA"/>
</dbReference>
<dbReference type="Proteomes" id="UP000064525">
    <property type="component" value="Chromosome I"/>
</dbReference>
<dbReference type="STRING" id="76936.BN2458_PEG0419"/>
<dbReference type="PATRIC" id="fig|76936.10.peg.408"/>
<name>A0A099UD23_9HELI</name>
<proteinExistence type="predicted"/>
<dbReference type="EMBL" id="LN907858">
    <property type="protein sequence ID" value="CUU39305.1"/>
    <property type="molecule type" value="Genomic_DNA"/>
</dbReference>
<sequence>MSDENLEIALNGKHYSVSLKPLHNDVREELKAVFANEVEPLTLLKLYITKAQEYALTYQSLENLYKNLESIDTPATHPDVQIQQI</sequence>
<protein>
    <submittedName>
        <fullName evidence="1">Uncharacterized protein</fullName>
    </submittedName>
</protein>
<reference evidence="2 3" key="1">
    <citation type="journal article" date="2014" name="Genome Announc.">
        <title>Draft genome sequences of eight enterohepatic helicobacter species isolated from both laboratory and wild rodents.</title>
        <authorList>
            <person name="Sheh A."/>
            <person name="Shen Z."/>
            <person name="Fox J.G."/>
        </authorList>
    </citation>
    <scope>NUCLEOTIDE SEQUENCE [LARGE SCALE GENOMIC DNA]</scope>
    <source>
        <strain evidence="2 3">MIT 98-6810</strain>
    </source>
</reference>
<dbReference type="Proteomes" id="UP000029925">
    <property type="component" value="Unassembled WGS sequence"/>
</dbReference>
<dbReference type="RefSeq" id="WP_034328157.1">
    <property type="nucleotide sequence ID" value="NZ_CAJTQN010000006.1"/>
</dbReference>
<organism evidence="1 4">
    <name type="scientific">Helicobacter typhlonius</name>
    <dbReference type="NCBI Taxonomy" id="76936"/>
    <lineage>
        <taxon>Bacteria</taxon>
        <taxon>Pseudomonadati</taxon>
        <taxon>Campylobacterota</taxon>
        <taxon>Epsilonproteobacteria</taxon>
        <taxon>Campylobacterales</taxon>
        <taxon>Helicobacteraceae</taxon>
        <taxon>Helicobacter</taxon>
    </lineage>
</organism>
<reference evidence="4" key="3">
    <citation type="submission" date="2015-11" db="EMBL/GenBank/DDBJ databases">
        <authorList>
            <person name="Anvar S.Y."/>
        </authorList>
    </citation>
    <scope>NUCLEOTIDE SEQUENCE [LARGE SCALE GENOMIC DNA]</scope>
</reference>
<dbReference type="OrthoDB" id="5325988at2"/>
<evidence type="ECO:0000313" key="2">
    <source>
        <dbReference type="EMBL" id="TLD79567.1"/>
    </source>
</evidence>
<evidence type="ECO:0000313" key="1">
    <source>
        <dbReference type="EMBL" id="CUU39305.1"/>
    </source>
</evidence>
<evidence type="ECO:0000313" key="3">
    <source>
        <dbReference type="Proteomes" id="UP000029925"/>
    </source>
</evidence>
<gene>
    <name evidence="1" type="ORF">BN2458_PEG0419</name>
    <name evidence="2" type="ORF">LS75_001105</name>
</gene>
<dbReference type="KEGG" id="hty:BN2458_PEG0419"/>
<keyword evidence="3" id="KW-1185">Reference proteome</keyword>
<dbReference type="AlphaFoldDB" id="A0A099UD23"/>
<evidence type="ECO:0000313" key="4">
    <source>
        <dbReference type="Proteomes" id="UP000064525"/>
    </source>
</evidence>
<reference evidence="1" key="2">
    <citation type="submission" date="2015-11" db="EMBL/GenBank/DDBJ databases">
        <authorList>
            <person name="Zhang Y."/>
            <person name="Guo Z."/>
        </authorList>
    </citation>
    <scope>NUCLEOTIDE SEQUENCE</scope>
    <source>
        <strain evidence="1">1</strain>
    </source>
</reference>